<evidence type="ECO:0000259" key="5">
    <source>
        <dbReference type="Pfam" id="PF00151"/>
    </source>
</evidence>
<organism evidence="6 7">
    <name type="scientific">Orchesella dallaii</name>
    <dbReference type="NCBI Taxonomy" id="48710"/>
    <lineage>
        <taxon>Eukaryota</taxon>
        <taxon>Metazoa</taxon>
        <taxon>Ecdysozoa</taxon>
        <taxon>Arthropoda</taxon>
        <taxon>Hexapoda</taxon>
        <taxon>Collembola</taxon>
        <taxon>Entomobryomorpha</taxon>
        <taxon>Entomobryoidea</taxon>
        <taxon>Orchesellidae</taxon>
        <taxon>Orchesellinae</taxon>
        <taxon>Orchesella</taxon>
    </lineage>
</organism>
<sequence length="451" mass="50701">MTVVNHLKEEIPQPGLKVDQVDQPLFIWRSSLNFSFQPGVTISVTSIRQALFSVGKAIVKKITGKVFQYLETKMERVFDLVRGAGLVTGHILGQAITLSIFRDHIHDIHAEMQQMAEAFGRAVPIVVADAISPALAETLVKSSNPCPWEVARIRPKLRLFRRGKQPIEITWKDFPDEVVGKFEQFGAFETTRIVFLTHGFIHHIDVDWMADMKNAMLEHENMTVVVLGWGGGANIGVDRYELAAKNIEPVGCWLGNHLREIKRRKPDTYLWGVGHSLGAHLMGFAGKCSRSLDRITGLDPAGPNFETELTPSRLTAADAKFVDVIHTDGYSRPWTLQSITAPTNHYGTLVPMGTVDFYPNWGHSQPGCENFSFIGSHNRAFELFTWTVFRPGKFKTNMKLKDSPTYMTIKKDVFPDEEETEMGFYCDGGKGNYYIEVNEEDITLPLVFGIP</sequence>
<dbReference type="EMBL" id="CAXLJM020000129">
    <property type="protein sequence ID" value="CAL8139644.1"/>
    <property type="molecule type" value="Genomic_DNA"/>
</dbReference>
<dbReference type="InterPro" id="IPR013818">
    <property type="entry name" value="Lipase"/>
</dbReference>
<evidence type="ECO:0000256" key="4">
    <source>
        <dbReference type="RuleBase" id="RU004262"/>
    </source>
</evidence>
<reference evidence="6 7" key="1">
    <citation type="submission" date="2024-08" db="EMBL/GenBank/DDBJ databases">
        <authorList>
            <person name="Cucini C."/>
            <person name="Frati F."/>
        </authorList>
    </citation>
    <scope>NUCLEOTIDE SEQUENCE [LARGE SCALE GENOMIC DNA]</scope>
</reference>
<dbReference type="PANTHER" id="PTHR11610">
    <property type="entry name" value="LIPASE"/>
    <property type="match status" value="1"/>
</dbReference>
<evidence type="ECO:0000256" key="2">
    <source>
        <dbReference type="ARBA" id="ARBA00010701"/>
    </source>
</evidence>
<evidence type="ECO:0000256" key="3">
    <source>
        <dbReference type="ARBA" id="ARBA00022525"/>
    </source>
</evidence>
<comment type="subcellular location">
    <subcellularLocation>
        <location evidence="1">Secreted</location>
    </subcellularLocation>
</comment>
<comment type="similarity">
    <text evidence="2 4">Belongs to the AB hydrolase superfamily. Lipase family.</text>
</comment>
<protein>
    <recommendedName>
        <fullName evidence="5">Lipase domain-containing protein</fullName>
    </recommendedName>
</protein>
<comment type="caution">
    <text evidence="6">The sequence shown here is derived from an EMBL/GenBank/DDBJ whole genome shotgun (WGS) entry which is preliminary data.</text>
</comment>
<dbReference type="InterPro" id="IPR029058">
    <property type="entry name" value="AB_hydrolase_fold"/>
</dbReference>
<feature type="domain" description="Lipase" evidence="5">
    <location>
        <begin position="190"/>
        <end position="372"/>
    </location>
</feature>
<dbReference type="SUPFAM" id="SSF53474">
    <property type="entry name" value="alpha/beta-Hydrolases"/>
    <property type="match status" value="1"/>
</dbReference>
<gene>
    <name evidence="6" type="ORF">ODALV1_LOCUS27926</name>
</gene>
<dbReference type="Proteomes" id="UP001642540">
    <property type="component" value="Unassembled WGS sequence"/>
</dbReference>
<dbReference type="Gene3D" id="3.40.50.1820">
    <property type="entry name" value="alpha/beta hydrolase"/>
    <property type="match status" value="1"/>
</dbReference>
<keyword evidence="3" id="KW-0964">Secreted</keyword>
<proteinExistence type="inferred from homology"/>
<evidence type="ECO:0000256" key="1">
    <source>
        <dbReference type="ARBA" id="ARBA00004613"/>
    </source>
</evidence>
<keyword evidence="7" id="KW-1185">Reference proteome</keyword>
<dbReference type="Pfam" id="PF00151">
    <property type="entry name" value="Lipase"/>
    <property type="match status" value="1"/>
</dbReference>
<evidence type="ECO:0000313" key="6">
    <source>
        <dbReference type="EMBL" id="CAL8139644.1"/>
    </source>
</evidence>
<evidence type="ECO:0000313" key="7">
    <source>
        <dbReference type="Proteomes" id="UP001642540"/>
    </source>
</evidence>
<name>A0ABP1RZ54_9HEXA</name>
<dbReference type="InterPro" id="IPR000734">
    <property type="entry name" value="TAG_lipase"/>
</dbReference>
<accession>A0ABP1RZ54</accession>